<keyword evidence="3 8" id="KW-0479">Metal-binding</keyword>
<evidence type="ECO:0000256" key="8">
    <source>
        <dbReference type="HAMAP-Rule" id="MF_00101"/>
    </source>
</evidence>
<comment type="catalytic activity">
    <reaction evidence="8">
        <text>apo-[ACP] + CoA = holo-[ACP] + adenosine 3',5'-bisphosphate + H(+)</text>
        <dbReference type="Rhea" id="RHEA:12068"/>
        <dbReference type="Rhea" id="RHEA-COMP:9685"/>
        <dbReference type="Rhea" id="RHEA-COMP:9690"/>
        <dbReference type="ChEBI" id="CHEBI:15378"/>
        <dbReference type="ChEBI" id="CHEBI:29999"/>
        <dbReference type="ChEBI" id="CHEBI:57287"/>
        <dbReference type="ChEBI" id="CHEBI:58343"/>
        <dbReference type="ChEBI" id="CHEBI:64479"/>
        <dbReference type="EC" id="2.7.8.7"/>
    </reaction>
</comment>
<comment type="function">
    <text evidence="8">Transfers the 4'-phosphopantetheine moiety from coenzyme A to a Ser of acyl-carrier-protein.</text>
</comment>
<evidence type="ECO:0000313" key="11">
    <source>
        <dbReference type="Proteomes" id="UP000051999"/>
    </source>
</evidence>
<proteinExistence type="inferred from homology"/>
<dbReference type="OrthoDB" id="517356at2"/>
<keyword evidence="1 8" id="KW-0444">Lipid biosynthesis</keyword>
<evidence type="ECO:0000256" key="6">
    <source>
        <dbReference type="ARBA" id="ARBA00023098"/>
    </source>
</evidence>
<evidence type="ECO:0000256" key="7">
    <source>
        <dbReference type="ARBA" id="ARBA00023160"/>
    </source>
</evidence>
<dbReference type="EC" id="2.7.8.7" evidence="8"/>
<feature type="domain" description="4'-phosphopantetheinyl transferase" evidence="9">
    <location>
        <begin position="5"/>
        <end position="105"/>
    </location>
</feature>
<dbReference type="GO" id="GO:0005737">
    <property type="term" value="C:cytoplasm"/>
    <property type="evidence" value="ECO:0007669"/>
    <property type="project" value="UniProtKB-SubCell"/>
</dbReference>
<organism evidence="10 11">
    <name type="scientific">Furfurilactobacillus rossiae DSM 15814</name>
    <dbReference type="NCBI Taxonomy" id="1114972"/>
    <lineage>
        <taxon>Bacteria</taxon>
        <taxon>Bacillati</taxon>
        <taxon>Bacillota</taxon>
        <taxon>Bacilli</taxon>
        <taxon>Lactobacillales</taxon>
        <taxon>Lactobacillaceae</taxon>
        <taxon>Furfurilactobacillus</taxon>
    </lineage>
</organism>
<protein>
    <recommendedName>
        <fullName evidence="8">Holo-[acyl-carrier-protein] synthase</fullName>
        <shortName evidence="8">Holo-ACP synthase</shortName>
        <ecNumber evidence="8">2.7.8.7</ecNumber>
    </recommendedName>
    <alternativeName>
        <fullName evidence="8">4'-phosphopantetheinyl transferase AcpS</fullName>
    </alternativeName>
</protein>
<dbReference type="HAMAP" id="MF_00101">
    <property type="entry name" value="AcpS"/>
    <property type="match status" value="1"/>
</dbReference>
<name>A0A0R1RF57_9LACO</name>
<feature type="binding site" evidence="8">
    <location>
        <position position="58"/>
    </location>
    <ligand>
        <name>Mg(2+)</name>
        <dbReference type="ChEBI" id="CHEBI:18420"/>
    </ligand>
</feature>
<dbReference type="InterPro" id="IPR037143">
    <property type="entry name" value="4-PPantetheinyl_Trfase_dom_sf"/>
</dbReference>
<keyword evidence="5 8" id="KW-0460">Magnesium</keyword>
<evidence type="ECO:0000256" key="2">
    <source>
        <dbReference type="ARBA" id="ARBA00022679"/>
    </source>
</evidence>
<reference evidence="10 11" key="1">
    <citation type="journal article" date="2015" name="Genome Announc.">
        <title>Expanding the biotechnology potential of lactobacilli through comparative genomics of 213 strains and associated genera.</title>
        <authorList>
            <person name="Sun Z."/>
            <person name="Harris H.M."/>
            <person name="McCann A."/>
            <person name="Guo C."/>
            <person name="Argimon S."/>
            <person name="Zhang W."/>
            <person name="Yang X."/>
            <person name="Jeffery I.B."/>
            <person name="Cooney J.C."/>
            <person name="Kagawa T.F."/>
            <person name="Liu W."/>
            <person name="Song Y."/>
            <person name="Salvetti E."/>
            <person name="Wrobel A."/>
            <person name="Rasinkangas P."/>
            <person name="Parkhill J."/>
            <person name="Rea M.C."/>
            <person name="O'Sullivan O."/>
            <person name="Ritari J."/>
            <person name="Douillard F.P."/>
            <person name="Paul Ross R."/>
            <person name="Yang R."/>
            <person name="Briner A.E."/>
            <person name="Felis G.E."/>
            <person name="de Vos W.M."/>
            <person name="Barrangou R."/>
            <person name="Klaenhammer T.R."/>
            <person name="Caufield P.W."/>
            <person name="Cui Y."/>
            <person name="Zhang H."/>
            <person name="O'Toole P.W."/>
        </authorList>
    </citation>
    <scope>NUCLEOTIDE SEQUENCE [LARGE SCALE GENOMIC DNA]</scope>
    <source>
        <strain evidence="10 11">DSM 15814</strain>
    </source>
</reference>
<dbReference type="NCBIfam" id="TIGR00516">
    <property type="entry name" value="acpS"/>
    <property type="match status" value="1"/>
</dbReference>
<dbReference type="InterPro" id="IPR004568">
    <property type="entry name" value="Ppantetheine-prot_Trfase_dom"/>
</dbReference>
<keyword evidence="7 8" id="KW-0275">Fatty acid biosynthesis</keyword>
<dbReference type="InterPro" id="IPR008278">
    <property type="entry name" value="4-PPantetheinyl_Trfase_dom"/>
</dbReference>
<gene>
    <name evidence="8" type="primary">acpS</name>
    <name evidence="10" type="ORF">FD35_GL002436</name>
</gene>
<keyword evidence="4 8" id="KW-0276">Fatty acid metabolism</keyword>
<evidence type="ECO:0000256" key="3">
    <source>
        <dbReference type="ARBA" id="ARBA00022723"/>
    </source>
</evidence>
<dbReference type="GO" id="GO:0008897">
    <property type="term" value="F:holo-[acyl-carrier-protein] synthase activity"/>
    <property type="evidence" value="ECO:0007669"/>
    <property type="project" value="UniProtKB-UniRule"/>
</dbReference>
<dbReference type="Gene3D" id="3.90.470.20">
    <property type="entry name" value="4'-phosphopantetheinyl transferase domain"/>
    <property type="match status" value="1"/>
</dbReference>
<dbReference type="Pfam" id="PF01648">
    <property type="entry name" value="ACPS"/>
    <property type="match status" value="1"/>
</dbReference>
<keyword evidence="8" id="KW-0963">Cytoplasm</keyword>
<comment type="cofactor">
    <cofactor evidence="8">
        <name>Mg(2+)</name>
        <dbReference type="ChEBI" id="CHEBI:18420"/>
    </cofactor>
</comment>
<evidence type="ECO:0000313" key="10">
    <source>
        <dbReference type="EMBL" id="KRL54985.1"/>
    </source>
</evidence>
<keyword evidence="11" id="KW-1185">Reference proteome</keyword>
<evidence type="ECO:0000256" key="5">
    <source>
        <dbReference type="ARBA" id="ARBA00022842"/>
    </source>
</evidence>
<feature type="binding site" evidence="8">
    <location>
        <position position="8"/>
    </location>
    <ligand>
        <name>Mg(2+)</name>
        <dbReference type="ChEBI" id="CHEBI:18420"/>
    </ligand>
</feature>
<comment type="caution">
    <text evidence="10">The sequence shown here is derived from an EMBL/GenBank/DDBJ whole genome shotgun (WGS) entry which is preliminary data.</text>
</comment>
<accession>A0A0R1RF57</accession>
<evidence type="ECO:0000256" key="1">
    <source>
        <dbReference type="ARBA" id="ARBA00022516"/>
    </source>
</evidence>
<comment type="similarity">
    <text evidence="8">Belongs to the P-Pant transferase superfamily. AcpS family.</text>
</comment>
<keyword evidence="6 8" id="KW-0443">Lipid metabolism</keyword>
<sequence length="122" mass="13512">MIYGTGIDLTEINRIQTLRQRFAAFVPKVLTPAEQDVMNKLKGQRQNEFLAGRFSAKEAYSKAYGTGLGSAVGFQDVEILDDDEGKPHLTKQPFDGPAHISISHTETLVMTEVILETVDSTR</sequence>
<comment type="subcellular location">
    <subcellularLocation>
        <location evidence="8">Cytoplasm</location>
    </subcellularLocation>
</comment>
<dbReference type="SUPFAM" id="SSF56214">
    <property type="entry name" value="4'-phosphopantetheinyl transferase"/>
    <property type="match status" value="1"/>
</dbReference>
<evidence type="ECO:0000256" key="4">
    <source>
        <dbReference type="ARBA" id="ARBA00022832"/>
    </source>
</evidence>
<evidence type="ECO:0000259" key="9">
    <source>
        <dbReference type="Pfam" id="PF01648"/>
    </source>
</evidence>
<dbReference type="NCBIfam" id="TIGR00556">
    <property type="entry name" value="pantethn_trn"/>
    <property type="match status" value="1"/>
</dbReference>
<dbReference type="GO" id="GO:0000287">
    <property type="term" value="F:magnesium ion binding"/>
    <property type="evidence" value="ECO:0007669"/>
    <property type="project" value="UniProtKB-UniRule"/>
</dbReference>
<dbReference type="GO" id="GO:0006633">
    <property type="term" value="P:fatty acid biosynthetic process"/>
    <property type="evidence" value="ECO:0007669"/>
    <property type="project" value="UniProtKB-UniRule"/>
</dbReference>
<dbReference type="InterPro" id="IPR002582">
    <property type="entry name" value="ACPS"/>
</dbReference>
<dbReference type="Proteomes" id="UP000051999">
    <property type="component" value="Unassembled WGS sequence"/>
</dbReference>
<dbReference type="STRING" id="1114972.FD35_GL002436"/>
<dbReference type="EMBL" id="AZFF01000007">
    <property type="protein sequence ID" value="KRL54985.1"/>
    <property type="molecule type" value="Genomic_DNA"/>
</dbReference>
<dbReference type="eggNOG" id="COG0736">
    <property type="taxonomic scope" value="Bacteria"/>
</dbReference>
<dbReference type="AlphaFoldDB" id="A0A0R1RF57"/>
<dbReference type="PATRIC" id="fig|1114972.6.peg.2500"/>
<keyword evidence="2 8" id="KW-0808">Transferase</keyword>
<dbReference type="RefSeq" id="WP_017260497.1">
    <property type="nucleotide sequence ID" value="NZ_AUAW01000007.1"/>
</dbReference>